<proteinExistence type="predicted"/>
<dbReference type="Proteomes" id="UP000237351">
    <property type="component" value="Chromosome"/>
</dbReference>
<dbReference type="Pfam" id="PF13384">
    <property type="entry name" value="HTH_23"/>
    <property type="match status" value="1"/>
</dbReference>
<reference evidence="1 2" key="1">
    <citation type="submission" date="2014-06" db="EMBL/GenBank/DDBJ databases">
        <title>The genome of the endonuclear symbiont Nucleicultrix amoebiphila.</title>
        <authorList>
            <person name="Schulz F."/>
            <person name="Horn M."/>
        </authorList>
    </citation>
    <scope>NUCLEOTIDE SEQUENCE [LARGE SCALE GENOMIC DNA]</scope>
    <source>
        <strain evidence="1 2">FS5</strain>
    </source>
</reference>
<organism evidence="1 2">
    <name type="scientific">Candidatus Nucleicultrix amoebiphila FS5</name>
    <dbReference type="NCBI Taxonomy" id="1414854"/>
    <lineage>
        <taxon>Bacteria</taxon>
        <taxon>Pseudomonadati</taxon>
        <taxon>Pseudomonadota</taxon>
        <taxon>Alphaproteobacteria</taxon>
        <taxon>Holosporales</taxon>
        <taxon>Candidatus Nucleicultricaceae</taxon>
        <taxon>Candidatus Nucleicultrix</taxon>
    </lineage>
</organism>
<dbReference type="RefSeq" id="WP_198157323.1">
    <property type="nucleotide sequence ID" value="NZ_CP008743.1"/>
</dbReference>
<evidence type="ECO:0000313" key="1">
    <source>
        <dbReference type="EMBL" id="ARN85254.1"/>
    </source>
</evidence>
<protein>
    <submittedName>
        <fullName evidence="1">Uncharacterized protein</fullName>
    </submittedName>
</protein>
<sequence>MKREARIIEGVMRMKFEEIYDRFQKGRLTTQEAAELLSVSVSTFYRKRERYREEGFEGTYGDRRLGRVSPHRAEDGEVRWSLYDTYFVNDLL</sequence>
<dbReference type="KEGG" id="naf:GQ61_08085"/>
<accession>A0A1W6N5Y5</accession>
<keyword evidence="2" id="KW-1185">Reference proteome</keyword>
<name>A0A1W6N5Y5_9PROT</name>
<dbReference type="EMBL" id="CP008743">
    <property type="protein sequence ID" value="ARN85254.1"/>
    <property type="molecule type" value="Genomic_DNA"/>
</dbReference>
<dbReference type="AlphaFoldDB" id="A0A1W6N5Y5"/>
<evidence type="ECO:0000313" key="2">
    <source>
        <dbReference type="Proteomes" id="UP000237351"/>
    </source>
</evidence>
<gene>
    <name evidence="1" type="ORF">GQ61_08085</name>
</gene>